<feature type="region of interest" description="Disordered" evidence="8">
    <location>
        <begin position="429"/>
        <end position="450"/>
    </location>
</feature>
<dbReference type="Pfam" id="PF01264">
    <property type="entry name" value="Chorismate_synt"/>
    <property type="match status" value="1"/>
</dbReference>
<dbReference type="UniPathway" id="UPA00053">
    <property type="reaction ID" value="UER00090"/>
</dbReference>
<dbReference type="PANTHER" id="PTHR21085:SF0">
    <property type="entry name" value="CHORISMATE SYNTHASE"/>
    <property type="match status" value="1"/>
</dbReference>
<keyword evidence="6 7" id="KW-0456">Lyase</keyword>
<dbReference type="InParanoid" id="A0A066WHU2"/>
<comment type="caution">
    <text evidence="9">The sequence shown here is derived from an EMBL/GenBank/DDBJ whole genome shotgun (WGS) entry which is preliminary data.</text>
</comment>
<organism evidence="9 10">
    <name type="scientific">Tilletiaria anomala (strain ATCC 24038 / CBS 436.72 / UBC 951)</name>
    <dbReference type="NCBI Taxonomy" id="1037660"/>
    <lineage>
        <taxon>Eukaryota</taxon>
        <taxon>Fungi</taxon>
        <taxon>Dikarya</taxon>
        <taxon>Basidiomycota</taxon>
        <taxon>Ustilaginomycotina</taxon>
        <taxon>Exobasidiomycetes</taxon>
        <taxon>Georgefischeriales</taxon>
        <taxon>Tilletiariaceae</taxon>
        <taxon>Tilletiaria</taxon>
    </lineage>
</organism>
<dbReference type="AlphaFoldDB" id="A0A066WHU2"/>
<dbReference type="PROSITE" id="PS00787">
    <property type="entry name" value="CHORISMATE_SYNTHASE_1"/>
    <property type="match status" value="1"/>
</dbReference>
<dbReference type="GeneID" id="25263445"/>
<dbReference type="RefSeq" id="XP_013246444.1">
    <property type="nucleotide sequence ID" value="XM_013390990.1"/>
</dbReference>
<feature type="compositionally biased region" description="Basic and acidic residues" evidence="8">
    <location>
        <begin position="438"/>
        <end position="450"/>
    </location>
</feature>
<evidence type="ECO:0000256" key="8">
    <source>
        <dbReference type="SAM" id="MobiDB-lite"/>
    </source>
</evidence>
<comment type="catalytic activity">
    <reaction evidence="7">
        <text>5-O-(1-carboxyvinyl)-3-phosphoshikimate = chorismate + phosphate</text>
        <dbReference type="Rhea" id="RHEA:21020"/>
        <dbReference type="ChEBI" id="CHEBI:29748"/>
        <dbReference type="ChEBI" id="CHEBI:43474"/>
        <dbReference type="ChEBI" id="CHEBI:57701"/>
        <dbReference type="EC" id="4.2.3.5"/>
    </reaction>
</comment>
<dbReference type="HAMAP" id="MF_00300">
    <property type="entry name" value="Chorismate_synth"/>
    <property type="match status" value="1"/>
</dbReference>
<dbReference type="SUPFAM" id="SSF103263">
    <property type="entry name" value="Chorismate synthase, AroC"/>
    <property type="match status" value="1"/>
</dbReference>
<dbReference type="PANTHER" id="PTHR21085">
    <property type="entry name" value="CHORISMATE SYNTHASE"/>
    <property type="match status" value="1"/>
</dbReference>
<dbReference type="HOGENOM" id="CLU_034547_0_1_1"/>
<comment type="similarity">
    <text evidence="2 7">Belongs to the chorismate synthase family.</text>
</comment>
<sequence length="450" mass="48288">MSTFGSHFRVTTYGESHCASVGCIVDGVPPGMSLVEQDVQTQLSRRRPGQSALTTPRDEKDKVQIQSGVEKGVTLGTPLAMLVRNQDHRPNDYTDKTLDAFPRPSHADFTYLEKYGVKASSGGGRSSARETIGRVAAGAVAEKYLKEAFGIEIVAFVSSVGKVHIPRFPGERLAPSLTSGSGSNTAEVAVTATQTGVAPSTLDHQIVDGLTADEAEEPLSKEFRQLMATITRAQVDQNDIRCPHPEAAERMRERILLAKSRNDSIGGTVTCVIRHVPSGLGEPCFDKMEAKLAHAMLSIPATKAFEFGSGFRGTEVPGSKHNDAFFLRDDGHLGTTTNWSGGVQGGITNGEDIYFRVGFKSPATISQDQSTSRYDGTTGVLQTRGRHDPCVVPRAIPIVESMAALAIIDAVLAQDARVLAASRLSREPVSALPQSMRMPDKKAVDAEKEI</sequence>
<dbReference type="Proteomes" id="UP000027361">
    <property type="component" value="Unassembled WGS sequence"/>
</dbReference>
<accession>A0A066WHU2</accession>
<evidence type="ECO:0000256" key="2">
    <source>
        <dbReference type="ARBA" id="ARBA00008014"/>
    </source>
</evidence>
<dbReference type="GO" id="GO:0008652">
    <property type="term" value="P:amino acid biosynthetic process"/>
    <property type="evidence" value="ECO:0007669"/>
    <property type="project" value="UniProtKB-KW"/>
</dbReference>
<protein>
    <recommendedName>
        <fullName evidence="3 7">Chorismate synthase</fullName>
        <ecNumber evidence="3 7">4.2.3.5</ecNumber>
    </recommendedName>
</protein>
<dbReference type="STRING" id="1037660.A0A066WHU2"/>
<evidence type="ECO:0000256" key="5">
    <source>
        <dbReference type="ARBA" id="ARBA00023141"/>
    </source>
</evidence>
<dbReference type="EMBL" id="JMSN01000001">
    <property type="protein sequence ID" value="KDN53587.1"/>
    <property type="molecule type" value="Genomic_DNA"/>
</dbReference>
<dbReference type="PROSITE" id="PS00789">
    <property type="entry name" value="CHORISMATE_SYNTHASE_3"/>
    <property type="match status" value="1"/>
</dbReference>
<comment type="pathway">
    <text evidence="1 7">Metabolic intermediate biosynthesis; chorismate biosynthesis; chorismate from D-erythrose 4-phosphate and phosphoenolpyruvate: step 7/7.</text>
</comment>
<dbReference type="GO" id="GO:0004107">
    <property type="term" value="F:chorismate synthase activity"/>
    <property type="evidence" value="ECO:0007669"/>
    <property type="project" value="UniProtKB-EC"/>
</dbReference>
<evidence type="ECO:0000256" key="7">
    <source>
        <dbReference type="RuleBase" id="RU000605"/>
    </source>
</evidence>
<dbReference type="GO" id="GO:0005829">
    <property type="term" value="C:cytosol"/>
    <property type="evidence" value="ECO:0007669"/>
    <property type="project" value="TreeGrafter"/>
</dbReference>
<keyword evidence="10" id="KW-1185">Reference proteome</keyword>
<dbReference type="InterPro" id="IPR000453">
    <property type="entry name" value="Chorismate_synth"/>
</dbReference>
<dbReference type="CDD" id="cd07304">
    <property type="entry name" value="Chorismate_synthase"/>
    <property type="match status" value="1"/>
</dbReference>
<feature type="region of interest" description="Disordered" evidence="8">
    <location>
        <begin position="40"/>
        <end position="61"/>
    </location>
</feature>
<reference evidence="9 10" key="1">
    <citation type="submission" date="2014-05" db="EMBL/GenBank/DDBJ databases">
        <title>Draft genome sequence of a rare smut relative, Tilletiaria anomala UBC 951.</title>
        <authorList>
            <consortium name="DOE Joint Genome Institute"/>
            <person name="Toome M."/>
            <person name="Kuo A."/>
            <person name="Henrissat B."/>
            <person name="Lipzen A."/>
            <person name="Tritt A."/>
            <person name="Yoshinaga Y."/>
            <person name="Zane M."/>
            <person name="Barry K."/>
            <person name="Grigoriev I.V."/>
            <person name="Spatafora J.W."/>
            <person name="Aimea M.C."/>
        </authorList>
    </citation>
    <scope>NUCLEOTIDE SEQUENCE [LARGE SCALE GENOMIC DNA]</scope>
    <source>
        <strain evidence="9 10">UBC 951</strain>
    </source>
</reference>
<dbReference type="FunCoup" id="A0A066WHU2">
    <property type="interactions" value="200"/>
</dbReference>
<comment type="cofactor">
    <cofactor evidence="7">
        <name>FMNH2</name>
        <dbReference type="ChEBI" id="CHEBI:57618"/>
    </cofactor>
    <text evidence="7">Reduced FMN (FMNH(2)).</text>
</comment>
<keyword evidence="4 7" id="KW-0028">Amino-acid biosynthesis</keyword>
<gene>
    <name evidence="9" type="ORF">K437DRAFT_252952</name>
</gene>
<keyword evidence="5 7" id="KW-0057">Aromatic amino acid biosynthesis</keyword>
<evidence type="ECO:0000256" key="4">
    <source>
        <dbReference type="ARBA" id="ARBA00022605"/>
    </source>
</evidence>
<dbReference type="InterPro" id="IPR020541">
    <property type="entry name" value="Chorismate_synthase_CS"/>
</dbReference>
<dbReference type="Gene3D" id="3.60.150.10">
    <property type="entry name" value="Chorismate synthase AroC"/>
    <property type="match status" value="2"/>
</dbReference>
<evidence type="ECO:0000313" key="10">
    <source>
        <dbReference type="Proteomes" id="UP000027361"/>
    </source>
</evidence>
<dbReference type="EC" id="4.2.3.5" evidence="3 7"/>
<dbReference type="GO" id="GO:0009423">
    <property type="term" value="P:chorismate biosynthetic process"/>
    <property type="evidence" value="ECO:0007669"/>
    <property type="project" value="UniProtKB-UniPathway"/>
</dbReference>
<evidence type="ECO:0000256" key="3">
    <source>
        <dbReference type="ARBA" id="ARBA00013036"/>
    </source>
</evidence>
<dbReference type="InterPro" id="IPR035904">
    <property type="entry name" value="Chorismate_synth_AroC_sf"/>
</dbReference>
<evidence type="ECO:0000256" key="6">
    <source>
        <dbReference type="ARBA" id="ARBA00023239"/>
    </source>
</evidence>
<evidence type="ECO:0000256" key="1">
    <source>
        <dbReference type="ARBA" id="ARBA00005044"/>
    </source>
</evidence>
<proteinExistence type="inferred from homology"/>
<evidence type="ECO:0000313" key="9">
    <source>
        <dbReference type="EMBL" id="KDN53587.1"/>
    </source>
</evidence>
<dbReference type="OrthoDB" id="1721239at2759"/>
<dbReference type="PROSITE" id="PS00788">
    <property type="entry name" value="CHORISMATE_SYNTHASE_2"/>
    <property type="match status" value="1"/>
</dbReference>
<dbReference type="NCBIfam" id="TIGR00033">
    <property type="entry name" value="aroC"/>
    <property type="match status" value="2"/>
</dbReference>
<name>A0A066WHU2_TILAU</name>
<dbReference type="OMA" id="MLSINAV"/>
<dbReference type="GO" id="GO:0009073">
    <property type="term" value="P:aromatic amino acid family biosynthetic process"/>
    <property type="evidence" value="ECO:0007669"/>
    <property type="project" value="UniProtKB-KW"/>
</dbReference>
<dbReference type="GO" id="GO:0010181">
    <property type="term" value="F:FMN binding"/>
    <property type="evidence" value="ECO:0007669"/>
    <property type="project" value="TreeGrafter"/>
</dbReference>